<dbReference type="AlphaFoldDB" id="A0A9D2E446"/>
<evidence type="ECO:0000313" key="2">
    <source>
        <dbReference type="Proteomes" id="UP000824035"/>
    </source>
</evidence>
<dbReference type="Gene3D" id="3.10.620.30">
    <property type="match status" value="1"/>
</dbReference>
<evidence type="ECO:0000313" key="1">
    <source>
        <dbReference type="EMBL" id="HIZ30868.1"/>
    </source>
</evidence>
<name>A0A9D2E446_9FIRM</name>
<accession>A0A9D2E446</accession>
<organism evidence="1 2">
    <name type="scientific">Candidatus Allofournierella merdipullorum</name>
    <dbReference type="NCBI Taxonomy" id="2838595"/>
    <lineage>
        <taxon>Bacteria</taxon>
        <taxon>Bacillati</taxon>
        <taxon>Bacillota</taxon>
        <taxon>Clostridia</taxon>
        <taxon>Eubacteriales</taxon>
        <taxon>Oscillospiraceae</taxon>
        <taxon>Allofournierella</taxon>
    </lineage>
</organism>
<dbReference type="InterPro" id="IPR038765">
    <property type="entry name" value="Papain-like_cys_pep_sf"/>
</dbReference>
<proteinExistence type="predicted"/>
<protein>
    <recommendedName>
        <fullName evidence="3">Transglutaminase-like domain-containing protein</fullName>
    </recommendedName>
</protein>
<reference evidence="1" key="2">
    <citation type="submission" date="2021-04" db="EMBL/GenBank/DDBJ databases">
        <authorList>
            <person name="Gilroy R."/>
        </authorList>
    </citation>
    <scope>NUCLEOTIDE SEQUENCE</scope>
    <source>
        <strain evidence="1">ChiGjej4B4-18154</strain>
    </source>
</reference>
<gene>
    <name evidence="1" type="ORF">H9813_06540</name>
</gene>
<comment type="caution">
    <text evidence="1">The sequence shown here is derived from an EMBL/GenBank/DDBJ whole genome shotgun (WGS) entry which is preliminary data.</text>
</comment>
<dbReference type="EMBL" id="DXBV01000063">
    <property type="protein sequence ID" value="HIZ30868.1"/>
    <property type="molecule type" value="Genomic_DNA"/>
</dbReference>
<evidence type="ECO:0008006" key="3">
    <source>
        <dbReference type="Google" id="ProtNLM"/>
    </source>
</evidence>
<reference evidence="1" key="1">
    <citation type="journal article" date="2021" name="PeerJ">
        <title>Extensive microbial diversity within the chicken gut microbiome revealed by metagenomics and culture.</title>
        <authorList>
            <person name="Gilroy R."/>
            <person name="Ravi A."/>
            <person name="Getino M."/>
            <person name="Pursley I."/>
            <person name="Horton D.L."/>
            <person name="Alikhan N.F."/>
            <person name="Baker D."/>
            <person name="Gharbi K."/>
            <person name="Hall N."/>
            <person name="Watson M."/>
            <person name="Adriaenssens E.M."/>
            <person name="Foster-Nyarko E."/>
            <person name="Jarju S."/>
            <person name="Secka A."/>
            <person name="Antonio M."/>
            <person name="Oren A."/>
            <person name="Chaudhuri R.R."/>
            <person name="La Ragione R."/>
            <person name="Hildebrand F."/>
            <person name="Pallen M.J."/>
        </authorList>
    </citation>
    <scope>NUCLEOTIDE SEQUENCE</scope>
    <source>
        <strain evidence="1">ChiGjej4B4-18154</strain>
    </source>
</reference>
<dbReference type="SUPFAM" id="SSF54001">
    <property type="entry name" value="Cysteine proteinases"/>
    <property type="match status" value="1"/>
</dbReference>
<dbReference type="Proteomes" id="UP000824035">
    <property type="component" value="Unassembled WGS sequence"/>
</dbReference>
<sequence length="286" mass="32587">MAQAPPTRDSISSEEYPSVEEVQQVCKWTNSLLKYGVGPVIESGRNPCEAEILAYGEGHCGMYAYLFAKELSRRQIPCTAFGITSSYLNWSQAIHMVVQVDTDQGTYVFDPTYGNYYATDFATLCAGNGEAYLAEAPSEETYYQTSRFFAEVQMIEIYPDLRDYYDLDLGKNFPRQTLANLALCPEPVDIRYAEELEPNTVKTTFQEEVEFYRVRMEFVDPVPEDATFTCTVTRADGTVEEVEGFVQQDIYQVNFQAFEQTDALEVEMRIACAQTLPELIQYTIYQ</sequence>